<evidence type="ECO:0000313" key="2">
    <source>
        <dbReference type="Proteomes" id="UP000254193"/>
    </source>
</evidence>
<gene>
    <name evidence="1" type="ORF">NCTC10616_00828</name>
</gene>
<dbReference type="GeneID" id="83617915"/>
<proteinExistence type="predicted"/>
<organism evidence="1 2">
    <name type="scientific">Neisseria lactamica</name>
    <dbReference type="NCBI Taxonomy" id="486"/>
    <lineage>
        <taxon>Bacteria</taxon>
        <taxon>Pseudomonadati</taxon>
        <taxon>Pseudomonadota</taxon>
        <taxon>Betaproteobacteria</taxon>
        <taxon>Neisseriales</taxon>
        <taxon>Neisseriaceae</taxon>
        <taxon>Neisseria</taxon>
    </lineage>
</organism>
<dbReference type="AlphaFoldDB" id="A0A378VEI5"/>
<keyword evidence="2" id="KW-1185">Reference proteome</keyword>
<dbReference type="RefSeq" id="WP_003713099.1">
    <property type="nucleotide sequence ID" value="NZ_CAUJPL010000001.1"/>
</dbReference>
<reference evidence="1 2" key="1">
    <citation type="submission" date="2018-06" db="EMBL/GenBank/DDBJ databases">
        <authorList>
            <consortium name="Pathogen Informatics"/>
            <person name="Doyle S."/>
        </authorList>
    </citation>
    <scope>NUCLEOTIDE SEQUENCE [LARGE SCALE GENOMIC DNA]</scope>
    <source>
        <strain evidence="1 2">NCTC10616</strain>
    </source>
</reference>
<dbReference type="EMBL" id="UGRO01000002">
    <property type="protein sequence ID" value="SUA17166.1"/>
    <property type="molecule type" value="Genomic_DNA"/>
</dbReference>
<accession>A0A378VEI5</accession>
<evidence type="ECO:0000313" key="1">
    <source>
        <dbReference type="EMBL" id="SUA17166.1"/>
    </source>
</evidence>
<protein>
    <submittedName>
        <fullName evidence="1">Uncharacterized protein</fullName>
    </submittedName>
</protein>
<dbReference type="Proteomes" id="UP000254193">
    <property type="component" value="Unassembled WGS sequence"/>
</dbReference>
<sequence length="49" mass="5930">MLNKNHSVDQKMPINHPLLSRLIKEVENEQKTAMMFKYDRTHNRHNRGQ</sequence>
<name>A0A378VEI5_NEILA</name>
<dbReference type="NCBIfam" id="NF041705">
    <property type="entry name" value="RIPP_cyclo_YhhA"/>
    <property type="match status" value="1"/>
</dbReference>